<keyword evidence="2" id="KW-1185">Reference proteome</keyword>
<sequence>MGKLRILLKAFGVSMKIKGPYSMMISLVGFGAALLPVILANRLRTLTDSLQMLMGTKGDAGPALFAFITVVGLYIAQVLITNIQQYTNGMDEIKIQRFIKGTIIRHKCEVRYSYIENHDDFQKRLAFIEEYAGYQMAKCIGNMVTILQLAAAFAAASFSLWKINPLIVLILFVTSIPAALLAYFQQEETFRYRAKWMEEGALAIHYFHMIGGGDHSLNGLQEIRHFALFDYLKARWRAIADEYIGKKNSIMAKHVKFNTAADFLRSAVYLAVLLLAAYEIYRNPAIGLGAFTLVFALSGQLQSVTGDFLVGTMVLAQNIPYMKEFFYLDELEREHKSTSEGKPSTGTIHFDNVTFTYPNTDKEVLKNITVQIQDGEKIAVVGENGSGKSTFISLMCGMFDPRAGEIHVGGINIAEDPAAAREAVSVVFQDFAHYEASLRDNITVSDKHRKADEAEIMELLRSINVHDVVEEQKEGLNELVGSFSHKANNLSGGQWQKISIARAAYRQSAKIMILDEPTSALDPVAEAQLYRNFASLTGDKTTILISHRLGITAVVDRILVFDNGKIVEDGSHKQLMAQNGLYADMYRAQAQWYA</sequence>
<organism evidence="1 2">
    <name type="scientific">Paenibacillus mesotrionivorans</name>
    <dbReference type="NCBI Taxonomy" id="3160968"/>
    <lineage>
        <taxon>Bacteria</taxon>
        <taxon>Bacillati</taxon>
        <taxon>Bacillota</taxon>
        <taxon>Bacilli</taxon>
        <taxon>Bacillales</taxon>
        <taxon>Paenibacillaceae</taxon>
        <taxon>Paenibacillus</taxon>
    </lineage>
</organism>
<evidence type="ECO:0000313" key="1">
    <source>
        <dbReference type="EMBL" id="MFM9331890.1"/>
    </source>
</evidence>
<keyword evidence="1" id="KW-0547">Nucleotide-binding</keyword>
<accession>A0ACC7P5A7</accession>
<gene>
    <name evidence="1" type="ORF">ACI1P1_26700</name>
</gene>
<protein>
    <submittedName>
        <fullName evidence="1">ABC transporter ATP-binding protein</fullName>
    </submittedName>
</protein>
<proteinExistence type="predicted"/>
<name>A0ACC7P5A7_9BACL</name>
<evidence type="ECO:0000313" key="2">
    <source>
        <dbReference type="Proteomes" id="UP001631969"/>
    </source>
</evidence>
<comment type="caution">
    <text evidence="1">The sequence shown here is derived from an EMBL/GenBank/DDBJ whole genome shotgun (WGS) entry which is preliminary data.</text>
</comment>
<reference evidence="1" key="1">
    <citation type="submission" date="2024-12" db="EMBL/GenBank/DDBJ databases">
        <authorList>
            <person name="Wu N."/>
        </authorList>
    </citation>
    <scope>NUCLEOTIDE SEQUENCE</scope>
    <source>
        <strain evidence="1">P15</strain>
    </source>
</reference>
<dbReference type="EMBL" id="JBJURJ010000023">
    <property type="protein sequence ID" value="MFM9331890.1"/>
    <property type="molecule type" value="Genomic_DNA"/>
</dbReference>
<keyword evidence="1" id="KW-0067">ATP-binding</keyword>
<dbReference type="Proteomes" id="UP001631969">
    <property type="component" value="Unassembled WGS sequence"/>
</dbReference>